<evidence type="ECO:0000313" key="2">
    <source>
        <dbReference type="Proteomes" id="UP000829685"/>
    </source>
</evidence>
<keyword evidence="2" id="KW-1185">Reference proteome</keyword>
<dbReference type="EMBL" id="JAFIMR010000046">
    <property type="protein sequence ID" value="KAI1856103.1"/>
    <property type="molecule type" value="Genomic_DNA"/>
</dbReference>
<comment type="caution">
    <text evidence="1">The sequence shown here is derived from an EMBL/GenBank/DDBJ whole genome shotgun (WGS) entry which is preliminary data.</text>
</comment>
<proteinExistence type="predicted"/>
<evidence type="ECO:0000313" key="1">
    <source>
        <dbReference type="EMBL" id="KAI1856103.1"/>
    </source>
</evidence>
<dbReference type="Proteomes" id="UP000829685">
    <property type="component" value="Unassembled WGS sequence"/>
</dbReference>
<dbReference type="AlphaFoldDB" id="A0A9P9WBW5"/>
<gene>
    <name evidence="1" type="ORF">JX265_011818</name>
</gene>
<organism evidence="1 2">
    <name type="scientific">Neoarthrinium moseri</name>
    <dbReference type="NCBI Taxonomy" id="1658444"/>
    <lineage>
        <taxon>Eukaryota</taxon>
        <taxon>Fungi</taxon>
        <taxon>Dikarya</taxon>
        <taxon>Ascomycota</taxon>
        <taxon>Pezizomycotina</taxon>
        <taxon>Sordariomycetes</taxon>
        <taxon>Xylariomycetidae</taxon>
        <taxon>Amphisphaeriales</taxon>
        <taxon>Apiosporaceae</taxon>
        <taxon>Neoarthrinium</taxon>
    </lineage>
</organism>
<reference evidence="1" key="1">
    <citation type="submission" date="2021-03" db="EMBL/GenBank/DDBJ databases">
        <title>Revisited historic fungal species revealed as producer of novel bioactive compounds through whole genome sequencing and comparative genomics.</title>
        <authorList>
            <person name="Vignolle G.A."/>
            <person name="Hochenegger N."/>
            <person name="Mach R.L."/>
            <person name="Mach-Aigner A.R."/>
            <person name="Javad Rahimi M."/>
            <person name="Salim K.A."/>
            <person name="Chan C.M."/>
            <person name="Lim L.B.L."/>
            <person name="Cai F."/>
            <person name="Druzhinina I.S."/>
            <person name="U'Ren J.M."/>
            <person name="Derntl C."/>
        </authorList>
    </citation>
    <scope>NUCLEOTIDE SEQUENCE</scope>
    <source>
        <strain evidence="1">TUCIM 5799</strain>
    </source>
</reference>
<accession>A0A9P9WBW5</accession>
<protein>
    <submittedName>
        <fullName evidence="1">Uncharacterized protein</fullName>
    </submittedName>
</protein>
<sequence length="196" mass="21912">MLLRRAALAGRSKHQASLAVSQERHMVCREPSSETWCGGESGSGFSYMKYYILPQDCIHLGDHGNVDSVFWSSRGIVASSRDLLERRYGGQDYLACNERVFPVFTGPRFATMPGPWVKYNGEASLVRDSKDNIRLRSSQQQQQYIHISSRSRDGLSVDETLHILTYLVQSDQGLATCSGSQGAWVAGWLVQGRHLL</sequence>
<name>A0A9P9WBW5_9PEZI</name>